<gene>
    <name evidence="1" type="ORF">PGAL8A_00028500</name>
</gene>
<organism evidence="1 2">
    <name type="scientific">Plasmodium gallinaceum</name>
    <dbReference type="NCBI Taxonomy" id="5849"/>
    <lineage>
        <taxon>Eukaryota</taxon>
        <taxon>Sar</taxon>
        <taxon>Alveolata</taxon>
        <taxon>Apicomplexa</taxon>
        <taxon>Aconoidasida</taxon>
        <taxon>Haemosporida</taxon>
        <taxon>Plasmodiidae</taxon>
        <taxon>Plasmodium</taxon>
        <taxon>Plasmodium (Haemamoeba)</taxon>
    </lineage>
</organism>
<reference evidence="1" key="1">
    <citation type="submission" date="2015-04" db="EMBL/GenBank/DDBJ databases">
        <authorList>
            <consortium name="Pathogen Informatics"/>
        </authorList>
    </citation>
    <scope>NUCLEOTIDE SEQUENCE [LARGE SCALE GENOMIC DNA]</scope>
    <source>
        <strain evidence="1">8A</strain>
    </source>
</reference>
<evidence type="ECO:0000313" key="1">
    <source>
        <dbReference type="EMBL" id="CRG97850.1"/>
    </source>
</evidence>
<dbReference type="VEuPathDB" id="PlasmoDB:PGAL8A_00028500"/>
<accession>A0A1J1H076</accession>
<sequence>MNFTLCILFIFSVYFFFFINKFSGANFTSVKPIFNKIMIEENNWKNNKDNNVCSNKLILKIIRSEIGYNEFPSKSLLMTSRLNNIKRLFDDFSKDKNLSKMIEDCGNYVYLKYVKTIIFNLNENVQILNLKKFLQLLINKDVCIEFNSDVVQFVD</sequence>
<proteinExistence type="predicted"/>
<comment type="caution">
    <text evidence="1">The sequence shown here is derived from an EMBL/GenBank/DDBJ whole genome shotgun (WGS) entry which is preliminary data.</text>
</comment>
<dbReference type="OrthoDB" id="383171at2759"/>
<evidence type="ECO:0000313" key="2">
    <source>
        <dbReference type="Proteomes" id="UP000220797"/>
    </source>
</evidence>
<dbReference type="EMBL" id="CVMV01000117">
    <property type="protein sequence ID" value="CRG97850.1"/>
    <property type="molecule type" value="Genomic_DNA"/>
</dbReference>
<dbReference type="RefSeq" id="XP_028530650.1">
    <property type="nucleotide sequence ID" value="XM_028674281.1"/>
</dbReference>
<dbReference type="AlphaFoldDB" id="A0A1J1H076"/>
<dbReference type="OMA" id="VCIEFDQ"/>
<dbReference type="Proteomes" id="UP000220797">
    <property type="component" value="Unassembled WGS sequence"/>
</dbReference>
<protein>
    <submittedName>
        <fullName evidence="1">Uncharacterized protein</fullName>
    </submittedName>
</protein>
<name>A0A1J1H076_PLAGA</name>
<dbReference type="GeneID" id="39728808"/>
<keyword evidence="2" id="KW-1185">Reference proteome</keyword>